<dbReference type="NCBIfam" id="TIGR01331">
    <property type="entry name" value="bisphos_cysQ"/>
    <property type="match status" value="1"/>
</dbReference>
<feature type="binding site" evidence="6">
    <location>
        <position position="63"/>
    </location>
    <ligand>
        <name>Mg(2+)</name>
        <dbReference type="ChEBI" id="CHEBI:18420"/>
        <label>1</label>
    </ligand>
</feature>
<dbReference type="Gene3D" id="3.40.190.80">
    <property type="match status" value="1"/>
</dbReference>
<comment type="subcellular location">
    <subcellularLocation>
        <location evidence="6">Cell inner membrane</location>
        <topology evidence="6">Peripheral membrane protein</topology>
        <orientation evidence="6">Cytoplasmic side</orientation>
    </subcellularLocation>
</comment>
<keyword evidence="2 6" id="KW-1003">Cell membrane</keyword>
<proteinExistence type="inferred from homology"/>
<dbReference type="GO" id="GO:0005886">
    <property type="term" value="C:plasma membrane"/>
    <property type="evidence" value="ECO:0007669"/>
    <property type="project" value="UniProtKB-SubCell"/>
</dbReference>
<evidence type="ECO:0000256" key="6">
    <source>
        <dbReference type="HAMAP-Rule" id="MF_02095"/>
    </source>
</evidence>
<dbReference type="InterPro" id="IPR006240">
    <property type="entry name" value="CysQ"/>
</dbReference>
<reference evidence="8" key="2">
    <citation type="submission" date="2020-09" db="EMBL/GenBank/DDBJ databases">
        <authorList>
            <person name="Sun Q."/>
            <person name="Zhou Y."/>
        </authorList>
    </citation>
    <scope>NUCLEOTIDE SEQUENCE</scope>
    <source>
        <strain evidence="8">CGMCC 1.3617</strain>
    </source>
</reference>
<comment type="catalytic activity">
    <reaction evidence="6">
        <text>adenosine 3',5'-bisphosphate + H2O = AMP + phosphate</text>
        <dbReference type="Rhea" id="RHEA:10040"/>
        <dbReference type="ChEBI" id="CHEBI:15377"/>
        <dbReference type="ChEBI" id="CHEBI:43474"/>
        <dbReference type="ChEBI" id="CHEBI:58343"/>
        <dbReference type="ChEBI" id="CHEBI:456215"/>
        <dbReference type="EC" id="3.1.3.7"/>
    </reaction>
</comment>
<evidence type="ECO:0000313" key="9">
    <source>
        <dbReference type="Proteomes" id="UP000661507"/>
    </source>
</evidence>
<reference evidence="8" key="1">
    <citation type="journal article" date="2014" name="Int. J. Syst. Evol. Microbiol.">
        <title>Complete genome sequence of Corynebacterium casei LMG S-19264T (=DSM 44701T), isolated from a smear-ripened cheese.</title>
        <authorList>
            <consortium name="US DOE Joint Genome Institute (JGI-PGF)"/>
            <person name="Walter F."/>
            <person name="Albersmeier A."/>
            <person name="Kalinowski J."/>
            <person name="Ruckert C."/>
        </authorList>
    </citation>
    <scope>NUCLEOTIDE SEQUENCE</scope>
    <source>
        <strain evidence="8">CGMCC 1.3617</strain>
    </source>
</reference>
<comment type="similarity">
    <text evidence="1 6">Belongs to the inositol monophosphatase superfamily. CysQ family.</text>
</comment>
<feature type="binding site" evidence="6">
    <location>
        <position position="208"/>
    </location>
    <ligand>
        <name>substrate</name>
    </ligand>
</feature>
<dbReference type="PANTHER" id="PTHR43028">
    <property type="entry name" value="3'(2'),5'-BISPHOSPHATE NUCLEOTIDASE 1"/>
    <property type="match status" value="1"/>
</dbReference>
<feature type="binding site" evidence="7">
    <location>
        <position position="63"/>
    </location>
    <ligand>
        <name>Mg(2+)</name>
        <dbReference type="ChEBI" id="CHEBI:18420"/>
        <label>1</label>
        <note>catalytic</note>
    </ligand>
</feature>
<keyword evidence="9" id="KW-1185">Reference proteome</keyword>
<dbReference type="InterPro" id="IPR020550">
    <property type="entry name" value="Inositol_monophosphatase_CS"/>
</dbReference>
<evidence type="ECO:0000256" key="1">
    <source>
        <dbReference type="ARBA" id="ARBA00005289"/>
    </source>
</evidence>
<dbReference type="Gene3D" id="3.30.540.10">
    <property type="entry name" value="Fructose-1,6-Bisphosphatase, subunit A, domain 1"/>
    <property type="match status" value="1"/>
</dbReference>
<keyword evidence="3 6" id="KW-0997">Cell inner membrane</keyword>
<accession>A0A917KN74</accession>
<dbReference type="HAMAP" id="MF_02095">
    <property type="entry name" value="CysQ"/>
    <property type="match status" value="1"/>
</dbReference>
<sequence>MRLAECFAAIAEVAGERIMAVYGTAASESKADGSPVTEADLVAHQVILEGLARDCAGIAVVSEEDAAHRTPDAAERFILVDPLDGTREFISRNGEFTVNIALIEQGRPVAGVVFAPALGRLWIGAAGAGARKRAAGDAPWQPIGCRRPGETGVVAVASRSHLDAATEAFLAGQTVAGMRSMGSSLKFCLVAEGEADVYPRFGTTMEWDTAAGQAVLEAAGGRVLTPEGASFRYGKADWRNGPFIGWGAAPG</sequence>
<evidence type="ECO:0000256" key="2">
    <source>
        <dbReference type="ARBA" id="ARBA00022475"/>
    </source>
</evidence>
<feature type="binding site" evidence="7">
    <location>
        <position position="84"/>
    </location>
    <ligand>
        <name>Mg(2+)</name>
        <dbReference type="ChEBI" id="CHEBI:18420"/>
        <label>1</label>
        <note>catalytic</note>
    </ligand>
</feature>
<dbReference type="SUPFAM" id="SSF56655">
    <property type="entry name" value="Carbohydrate phosphatase"/>
    <property type="match status" value="1"/>
</dbReference>
<keyword evidence="6 7" id="KW-0460">Magnesium</keyword>
<dbReference type="CDD" id="cd01638">
    <property type="entry name" value="CysQ"/>
    <property type="match status" value="1"/>
</dbReference>
<keyword evidence="6 7" id="KW-0479">Metal-binding</keyword>
<feature type="binding site" evidence="6">
    <location>
        <position position="83"/>
    </location>
    <ligand>
        <name>Mg(2+)</name>
        <dbReference type="ChEBI" id="CHEBI:18420"/>
        <label>1</label>
    </ligand>
</feature>
<dbReference type="EC" id="3.1.3.7" evidence="6"/>
<dbReference type="Pfam" id="PF00459">
    <property type="entry name" value="Inositol_P"/>
    <property type="match status" value="1"/>
</dbReference>
<evidence type="ECO:0000256" key="7">
    <source>
        <dbReference type="PIRSR" id="PIRSR600760-2"/>
    </source>
</evidence>
<evidence type="ECO:0000313" key="8">
    <source>
        <dbReference type="EMBL" id="GGJ16668.1"/>
    </source>
</evidence>
<comment type="caution">
    <text evidence="8">The sequence shown here is derived from an EMBL/GenBank/DDBJ whole genome shotgun (WGS) entry which is preliminary data.</text>
</comment>
<feature type="binding site" evidence="6">
    <location>
        <position position="84"/>
    </location>
    <ligand>
        <name>Mg(2+)</name>
        <dbReference type="ChEBI" id="CHEBI:18420"/>
        <label>2</label>
    </ligand>
</feature>
<keyword evidence="4 6" id="KW-0378">Hydrolase</keyword>
<dbReference type="AlphaFoldDB" id="A0A917KN74"/>
<dbReference type="GO" id="GO:0000103">
    <property type="term" value="P:sulfate assimilation"/>
    <property type="evidence" value="ECO:0007669"/>
    <property type="project" value="TreeGrafter"/>
</dbReference>
<dbReference type="PANTHER" id="PTHR43028:SF5">
    <property type="entry name" value="3'(2'),5'-BISPHOSPHATE NUCLEOTIDASE 1"/>
    <property type="match status" value="1"/>
</dbReference>
<feature type="binding site" evidence="6">
    <location>
        <position position="81"/>
    </location>
    <ligand>
        <name>Mg(2+)</name>
        <dbReference type="ChEBI" id="CHEBI:18420"/>
        <label>1</label>
    </ligand>
</feature>
<dbReference type="InterPro" id="IPR050725">
    <property type="entry name" value="CysQ/Inositol_MonoPase"/>
</dbReference>
<protein>
    <recommendedName>
        <fullName evidence="6">3'(2'),5'-bisphosphate nucleotidase CysQ</fullName>
        <ecNumber evidence="6">3.1.3.7</ecNumber>
    </recommendedName>
    <alternativeName>
        <fullName evidence="6">3'(2'),5-bisphosphonucleoside 3'(2')-phosphohydrolase</fullName>
    </alternativeName>
    <alternativeName>
        <fullName evidence="6">3'-phosphoadenosine 5'-phosphate phosphatase</fullName>
        <shortName evidence="6">PAP phosphatase</shortName>
    </alternativeName>
</protein>
<dbReference type="Proteomes" id="UP000661507">
    <property type="component" value="Unassembled WGS sequence"/>
</dbReference>
<organism evidence="8 9">
    <name type="scientific">Neoroseomonas lacus</name>
    <dbReference type="NCBI Taxonomy" id="287609"/>
    <lineage>
        <taxon>Bacteria</taxon>
        <taxon>Pseudomonadati</taxon>
        <taxon>Pseudomonadota</taxon>
        <taxon>Alphaproteobacteria</taxon>
        <taxon>Acetobacterales</taxon>
        <taxon>Acetobacteraceae</taxon>
        <taxon>Neoroseomonas</taxon>
    </lineage>
</organism>
<evidence type="ECO:0000256" key="5">
    <source>
        <dbReference type="ARBA" id="ARBA00023136"/>
    </source>
</evidence>
<dbReference type="GO" id="GO:0008441">
    <property type="term" value="F:3'(2'),5'-bisphosphate nucleotidase activity"/>
    <property type="evidence" value="ECO:0007669"/>
    <property type="project" value="UniProtKB-UniRule"/>
</dbReference>
<feature type="binding site" evidence="6">
    <location>
        <begin position="83"/>
        <end position="86"/>
    </location>
    <ligand>
        <name>substrate</name>
    </ligand>
</feature>
<gene>
    <name evidence="6" type="primary">cysQ</name>
    <name evidence="8" type="ORF">GCM10011320_25060</name>
</gene>
<comment type="cofactor">
    <cofactor evidence="6 7">
        <name>Mg(2+)</name>
        <dbReference type="ChEBI" id="CHEBI:18420"/>
    </cofactor>
</comment>
<feature type="binding site" evidence="6">
    <location>
        <position position="63"/>
    </location>
    <ligand>
        <name>substrate</name>
    </ligand>
</feature>
<name>A0A917KN74_9PROT</name>
<dbReference type="EMBL" id="BMKW01000005">
    <property type="protein sequence ID" value="GGJ16668.1"/>
    <property type="molecule type" value="Genomic_DNA"/>
</dbReference>
<dbReference type="GO" id="GO:0046854">
    <property type="term" value="P:phosphatidylinositol phosphate biosynthetic process"/>
    <property type="evidence" value="ECO:0007669"/>
    <property type="project" value="InterPro"/>
</dbReference>
<comment type="function">
    <text evidence="6">Converts adenosine-3',5'-bisphosphate (PAP) to AMP.</text>
</comment>
<feature type="binding site" evidence="6">
    <location>
        <position position="208"/>
    </location>
    <ligand>
        <name>Mg(2+)</name>
        <dbReference type="ChEBI" id="CHEBI:18420"/>
        <label>2</label>
    </ligand>
</feature>
<evidence type="ECO:0000256" key="4">
    <source>
        <dbReference type="ARBA" id="ARBA00022801"/>
    </source>
</evidence>
<feature type="binding site" evidence="7">
    <location>
        <position position="208"/>
    </location>
    <ligand>
        <name>Mg(2+)</name>
        <dbReference type="ChEBI" id="CHEBI:18420"/>
        <label>1</label>
        <note>catalytic</note>
    </ligand>
</feature>
<dbReference type="PRINTS" id="PR00377">
    <property type="entry name" value="IMPHPHTASES"/>
</dbReference>
<keyword evidence="5 6" id="KW-0472">Membrane</keyword>
<feature type="binding site" evidence="7">
    <location>
        <position position="83"/>
    </location>
    <ligand>
        <name>Mg(2+)</name>
        <dbReference type="ChEBI" id="CHEBI:18420"/>
        <label>1</label>
        <note>catalytic</note>
    </ligand>
</feature>
<dbReference type="PROSITE" id="PS00630">
    <property type="entry name" value="IMP_2"/>
    <property type="match status" value="1"/>
</dbReference>
<feature type="binding site" evidence="7">
    <location>
        <position position="81"/>
    </location>
    <ligand>
        <name>Mg(2+)</name>
        <dbReference type="ChEBI" id="CHEBI:18420"/>
        <label>1</label>
        <note>catalytic</note>
    </ligand>
</feature>
<evidence type="ECO:0000256" key="3">
    <source>
        <dbReference type="ARBA" id="ARBA00022519"/>
    </source>
</evidence>
<dbReference type="InterPro" id="IPR000760">
    <property type="entry name" value="Inositol_monophosphatase-like"/>
</dbReference>
<dbReference type="GO" id="GO:0000287">
    <property type="term" value="F:magnesium ion binding"/>
    <property type="evidence" value="ECO:0007669"/>
    <property type="project" value="UniProtKB-UniRule"/>
</dbReference>
<feature type="binding site" evidence="6">
    <location>
        <position position="81"/>
    </location>
    <ligand>
        <name>Mg(2+)</name>
        <dbReference type="ChEBI" id="CHEBI:18420"/>
        <label>2</label>
    </ligand>
</feature>
<dbReference type="GO" id="GO:0050427">
    <property type="term" value="P:3'-phosphoadenosine 5'-phosphosulfate metabolic process"/>
    <property type="evidence" value="ECO:0007669"/>
    <property type="project" value="TreeGrafter"/>
</dbReference>